<protein>
    <submittedName>
        <fullName evidence="2">Uncharacterized protein</fullName>
    </submittedName>
</protein>
<sequence>MALVAPPPNEQKPIKTAQNEDDEEEEEDEGDLFEINLEIVNKIPPPHYWESYFTATTNTVLLANCLLPVADVSSAVPMVMRACDALLP</sequence>
<feature type="compositionally biased region" description="Acidic residues" evidence="1">
    <location>
        <begin position="19"/>
        <end position="30"/>
    </location>
</feature>
<comment type="caution">
    <text evidence="2">The sequence shown here is derived from an EMBL/GenBank/DDBJ whole genome shotgun (WGS) entry which is preliminary data.</text>
</comment>
<reference evidence="2" key="2">
    <citation type="journal article" date="2024" name="Plant">
        <title>Genomic evolution and insights into agronomic trait innovations of Sesamum species.</title>
        <authorList>
            <person name="Miao H."/>
            <person name="Wang L."/>
            <person name="Qu L."/>
            <person name="Liu H."/>
            <person name="Sun Y."/>
            <person name="Le M."/>
            <person name="Wang Q."/>
            <person name="Wei S."/>
            <person name="Zheng Y."/>
            <person name="Lin W."/>
            <person name="Duan Y."/>
            <person name="Cao H."/>
            <person name="Xiong S."/>
            <person name="Wang X."/>
            <person name="Wei L."/>
            <person name="Li C."/>
            <person name="Ma Q."/>
            <person name="Ju M."/>
            <person name="Zhao R."/>
            <person name="Li G."/>
            <person name="Mu C."/>
            <person name="Tian Q."/>
            <person name="Mei H."/>
            <person name="Zhang T."/>
            <person name="Gao T."/>
            <person name="Zhang H."/>
        </authorList>
    </citation>
    <scope>NUCLEOTIDE SEQUENCE</scope>
    <source>
        <strain evidence="2">KEN1</strain>
    </source>
</reference>
<organism evidence="2">
    <name type="scientific">Sesamum latifolium</name>
    <dbReference type="NCBI Taxonomy" id="2727402"/>
    <lineage>
        <taxon>Eukaryota</taxon>
        <taxon>Viridiplantae</taxon>
        <taxon>Streptophyta</taxon>
        <taxon>Embryophyta</taxon>
        <taxon>Tracheophyta</taxon>
        <taxon>Spermatophyta</taxon>
        <taxon>Magnoliopsida</taxon>
        <taxon>eudicotyledons</taxon>
        <taxon>Gunneridae</taxon>
        <taxon>Pentapetalae</taxon>
        <taxon>asterids</taxon>
        <taxon>lamiids</taxon>
        <taxon>Lamiales</taxon>
        <taxon>Pedaliaceae</taxon>
        <taxon>Sesamum</taxon>
    </lineage>
</organism>
<dbReference type="EMBL" id="JACGWN010000013">
    <property type="protein sequence ID" value="KAL0410093.1"/>
    <property type="molecule type" value="Genomic_DNA"/>
</dbReference>
<evidence type="ECO:0000256" key="1">
    <source>
        <dbReference type="SAM" id="MobiDB-lite"/>
    </source>
</evidence>
<feature type="region of interest" description="Disordered" evidence="1">
    <location>
        <begin position="1"/>
        <end position="30"/>
    </location>
</feature>
<proteinExistence type="predicted"/>
<evidence type="ECO:0000313" key="2">
    <source>
        <dbReference type="EMBL" id="KAL0410093.1"/>
    </source>
</evidence>
<gene>
    <name evidence="2" type="ORF">Slati_3599000</name>
</gene>
<feature type="compositionally biased region" description="Pro residues" evidence="1">
    <location>
        <begin position="1"/>
        <end position="10"/>
    </location>
</feature>
<reference evidence="2" key="1">
    <citation type="submission" date="2020-06" db="EMBL/GenBank/DDBJ databases">
        <authorList>
            <person name="Li T."/>
            <person name="Hu X."/>
            <person name="Zhang T."/>
            <person name="Song X."/>
            <person name="Zhang H."/>
            <person name="Dai N."/>
            <person name="Sheng W."/>
            <person name="Hou X."/>
            <person name="Wei L."/>
        </authorList>
    </citation>
    <scope>NUCLEOTIDE SEQUENCE</scope>
    <source>
        <strain evidence="2">KEN1</strain>
        <tissue evidence="2">Leaf</tissue>
    </source>
</reference>
<name>A0AAW2TZV2_9LAMI</name>
<accession>A0AAW2TZV2</accession>
<dbReference type="AlphaFoldDB" id="A0AAW2TZV2"/>